<sequence length="123" mass="13615">MNYGISKVTIYVDDQKQALDFWTKKMGCDITTDLAYSDDIRWLEVTPPGGGARLVLHKRTAESPAPSPMGHALFSTPDIKATCAELADRGVTFTQSPVQESWGWSAVFTDNEGNHFHISQEPN</sequence>
<reference evidence="2" key="1">
    <citation type="submission" date="2021-01" db="EMBL/GenBank/DDBJ databases">
        <title>Whole genome shotgun sequence of Sinosporangium siamense NBRC 109515.</title>
        <authorList>
            <person name="Komaki H."/>
            <person name="Tamura T."/>
        </authorList>
    </citation>
    <scope>NUCLEOTIDE SEQUENCE</scope>
    <source>
        <strain evidence="2">NBRC 109515</strain>
    </source>
</reference>
<dbReference type="PANTHER" id="PTHR36437:SF2">
    <property type="entry name" value="GLYOXALASE_BLEOMYCIN RESISTANCE PROTEIN_DIOXYGENASE"/>
    <property type="match status" value="1"/>
</dbReference>
<dbReference type="InterPro" id="IPR037523">
    <property type="entry name" value="VOC_core"/>
</dbReference>
<gene>
    <name evidence="2" type="ORF">Ssi02_41150</name>
</gene>
<dbReference type="Proteomes" id="UP000606172">
    <property type="component" value="Unassembled WGS sequence"/>
</dbReference>
<dbReference type="SUPFAM" id="SSF54593">
    <property type="entry name" value="Glyoxalase/Bleomycin resistance protein/Dihydroxybiphenyl dioxygenase"/>
    <property type="match status" value="1"/>
</dbReference>
<accession>A0A919RK73</accession>
<evidence type="ECO:0000313" key="3">
    <source>
        <dbReference type="Proteomes" id="UP000606172"/>
    </source>
</evidence>
<feature type="domain" description="VOC" evidence="1">
    <location>
        <begin position="4"/>
        <end position="121"/>
    </location>
</feature>
<organism evidence="2 3">
    <name type="scientific">Sinosporangium siamense</name>
    <dbReference type="NCBI Taxonomy" id="1367973"/>
    <lineage>
        <taxon>Bacteria</taxon>
        <taxon>Bacillati</taxon>
        <taxon>Actinomycetota</taxon>
        <taxon>Actinomycetes</taxon>
        <taxon>Streptosporangiales</taxon>
        <taxon>Streptosporangiaceae</taxon>
        <taxon>Sinosporangium</taxon>
    </lineage>
</organism>
<keyword evidence="3" id="KW-1185">Reference proteome</keyword>
<dbReference type="InterPro" id="IPR004360">
    <property type="entry name" value="Glyas_Fos-R_dOase_dom"/>
</dbReference>
<dbReference type="RefSeq" id="WP_204027606.1">
    <property type="nucleotide sequence ID" value="NZ_BOOW01000027.1"/>
</dbReference>
<comment type="caution">
    <text evidence="2">The sequence shown here is derived from an EMBL/GenBank/DDBJ whole genome shotgun (WGS) entry which is preliminary data.</text>
</comment>
<dbReference type="AlphaFoldDB" id="A0A919RK73"/>
<dbReference type="InterPro" id="IPR029068">
    <property type="entry name" value="Glyas_Bleomycin-R_OHBP_Dase"/>
</dbReference>
<dbReference type="Gene3D" id="3.10.180.10">
    <property type="entry name" value="2,3-Dihydroxybiphenyl 1,2-Dioxygenase, domain 1"/>
    <property type="match status" value="1"/>
</dbReference>
<dbReference type="EMBL" id="BOOW01000027">
    <property type="protein sequence ID" value="GII93884.1"/>
    <property type="molecule type" value="Genomic_DNA"/>
</dbReference>
<proteinExistence type="predicted"/>
<evidence type="ECO:0000259" key="1">
    <source>
        <dbReference type="PROSITE" id="PS51819"/>
    </source>
</evidence>
<evidence type="ECO:0000313" key="2">
    <source>
        <dbReference type="EMBL" id="GII93884.1"/>
    </source>
</evidence>
<protein>
    <submittedName>
        <fullName evidence="2">Glyoxalase</fullName>
    </submittedName>
</protein>
<dbReference type="PANTHER" id="PTHR36437">
    <property type="entry name" value="GLYOXALASE/BLEOMYCIN RESISTANCE PROTEIN/DIOXYGENASE"/>
    <property type="match status" value="1"/>
</dbReference>
<name>A0A919RK73_9ACTN</name>
<dbReference type="PROSITE" id="PS51819">
    <property type="entry name" value="VOC"/>
    <property type="match status" value="1"/>
</dbReference>
<dbReference type="Pfam" id="PF00903">
    <property type="entry name" value="Glyoxalase"/>
    <property type="match status" value="1"/>
</dbReference>